<dbReference type="EMBL" id="CP001683">
    <property type="protein sequence ID" value="ACU96220.1"/>
    <property type="molecule type" value="Genomic_DNA"/>
</dbReference>
<dbReference type="Proteomes" id="UP000000841">
    <property type="component" value="Chromosome"/>
</dbReference>
<gene>
    <name evidence="12" type="ordered locus">Svir_11640</name>
</gene>
<evidence type="ECO:0000256" key="2">
    <source>
        <dbReference type="ARBA" id="ARBA00005369"/>
    </source>
</evidence>
<dbReference type="RefSeq" id="WP_015785535.1">
    <property type="nucleotide sequence ID" value="NC_013159.1"/>
</dbReference>
<keyword evidence="13" id="KW-1185">Reference proteome</keyword>
<evidence type="ECO:0000313" key="13">
    <source>
        <dbReference type="Proteomes" id="UP000000841"/>
    </source>
</evidence>
<evidence type="ECO:0000256" key="9">
    <source>
        <dbReference type="ARBA" id="ARBA00030757"/>
    </source>
</evidence>
<dbReference type="PANTHER" id="PTHR11579:SF0">
    <property type="entry name" value="PROTEIN-L-ISOASPARTATE(D-ASPARTATE) O-METHYLTRANSFERASE"/>
    <property type="match status" value="1"/>
</dbReference>
<dbReference type="InterPro" id="IPR000682">
    <property type="entry name" value="PCMT"/>
</dbReference>
<organism evidence="12 13">
    <name type="scientific">Saccharomonospora viridis (strain ATCC 15386 / DSM 43017 / JCM 3036 / CCUG 5913 / NBRC 12207 / NCIMB 9602 / P101)</name>
    <name type="common">Thermoactinomyces viridis</name>
    <dbReference type="NCBI Taxonomy" id="471857"/>
    <lineage>
        <taxon>Bacteria</taxon>
        <taxon>Bacillati</taxon>
        <taxon>Actinomycetota</taxon>
        <taxon>Actinomycetes</taxon>
        <taxon>Pseudonocardiales</taxon>
        <taxon>Pseudonocardiaceae</taxon>
        <taxon>Saccharomonospora</taxon>
    </lineage>
</organism>
<comment type="similarity">
    <text evidence="2">Belongs to the methyltransferase superfamily. L-isoaspartyl/D-aspartyl protein methyltransferase family.</text>
</comment>
<proteinExistence type="inferred from homology"/>
<sequence>MTTTCSTSTADAASVLREAMVRELREWGAIRSEPVEQAALTVPRHLFAPGEPIEAAYEPNKPLVVKRDEQGLALSSLSATHIQVVMLEQARPEPGMRVPEVGSGGYNAVLIAEMVGESGTVVSLDIDAEIVERARDCLKAAGYERVIVARGDAEYGYADGAPWDRIIVTAGAWDIPPAWIEQLAPGGRIVVPLRMRGLTRSVVLEPDGDHLVSTDYHLCGFVPMQGAGRHDQRLIPLAGGPEGPEVGLRVEEEQRLDVAGMRKALCAPAVQRWSGVDFDHVDELDFFIGMSAPVFGVLAARVSAVDSGLVDPAAKRGAPTLIRGASFAYRTARPVEGTERYETGVIAHGPEAVAVADEYVELLRRWDRDFRHRRPAARIEVFPAATPTSDLPKGRLIEKAHSRVVVSWPGTREGLLRHTGITHREGT</sequence>
<dbReference type="PANTHER" id="PTHR11579">
    <property type="entry name" value="PROTEIN-L-ISOASPARTATE O-METHYLTRANSFERASE"/>
    <property type="match status" value="1"/>
</dbReference>
<dbReference type="GO" id="GO:0004719">
    <property type="term" value="F:protein-L-isoaspartate (D-aspartate) O-methyltransferase activity"/>
    <property type="evidence" value="ECO:0007669"/>
    <property type="project" value="UniProtKB-EC"/>
</dbReference>
<evidence type="ECO:0000256" key="8">
    <source>
        <dbReference type="ARBA" id="ARBA00022691"/>
    </source>
</evidence>
<dbReference type="InterPro" id="IPR027573">
    <property type="entry name" value="Methyltran_FxLD"/>
</dbReference>
<keyword evidence="6 12" id="KW-0489">Methyltransferase</keyword>
<dbReference type="CDD" id="cd02440">
    <property type="entry name" value="AdoMet_MTases"/>
    <property type="match status" value="1"/>
</dbReference>
<reference evidence="12 13" key="1">
    <citation type="journal article" date="2009" name="Stand. Genomic Sci.">
        <title>Complete genome sequence of Saccharomonospora viridis type strain (P101).</title>
        <authorList>
            <person name="Pati A."/>
            <person name="Sikorski J."/>
            <person name="Nolan M."/>
            <person name="Lapidus A."/>
            <person name="Copeland A."/>
            <person name="Glavina Del Rio T."/>
            <person name="Lucas S."/>
            <person name="Chen F."/>
            <person name="Tice H."/>
            <person name="Pitluck S."/>
            <person name="Cheng J.F."/>
            <person name="Chertkov O."/>
            <person name="Brettin T."/>
            <person name="Han C."/>
            <person name="Detter J.C."/>
            <person name="Kuske C."/>
            <person name="Bruce D."/>
            <person name="Goodwin L."/>
            <person name="Chain P."/>
            <person name="D'haeseleer P."/>
            <person name="Chen A."/>
            <person name="Palaniappan K."/>
            <person name="Ivanova N."/>
            <person name="Mavromatis K."/>
            <person name="Mikhailova N."/>
            <person name="Rohde M."/>
            <person name="Tindall B.J."/>
            <person name="Goker M."/>
            <person name="Bristow J."/>
            <person name="Eisen J.A."/>
            <person name="Markowitz V."/>
            <person name="Hugenholtz P."/>
            <person name="Kyrpides N.C."/>
            <person name="Klenk H.P."/>
        </authorList>
    </citation>
    <scope>NUCLEOTIDE SEQUENCE [LARGE SCALE GENOMIC DNA]</scope>
    <source>
        <strain evidence="13">ATCC 15386 / DSM 43017 / JCM 3036 / NBRC 12207 / P101</strain>
    </source>
</reference>
<dbReference type="InterPro" id="IPR029063">
    <property type="entry name" value="SAM-dependent_MTases_sf"/>
</dbReference>
<evidence type="ECO:0000256" key="10">
    <source>
        <dbReference type="ARBA" id="ARBA00031323"/>
    </source>
</evidence>
<evidence type="ECO:0000256" key="4">
    <source>
        <dbReference type="ARBA" id="ARBA00013346"/>
    </source>
</evidence>
<protein>
    <recommendedName>
        <fullName evidence="4">Protein-L-isoaspartate O-methyltransferase</fullName>
        <ecNumber evidence="3">2.1.1.77</ecNumber>
    </recommendedName>
    <alternativeName>
        <fullName evidence="11">L-isoaspartyl protein carboxyl methyltransferase</fullName>
    </alternativeName>
    <alternativeName>
        <fullName evidence="9">Protein L-isoaspartyl methyltransferase</fullName>
    </alternativeName>
    <alternativeName>
        <fullName evidence="10">Protein-beta-aspartate methyltransferase</fullName>
    </alternativeName>
</protein>
<evidence type="ECO:0000256" key="7">
    <source>
        <dbReference type="ARBA" id="ARBA00022679"/>
    </source>
</evidence>
<comment type="subcellular location">
    <subcellularLocation>
        <location evidence="1">Cytoplasm</location>
    </subcellularLocation>
</comment>
<dbReference type="HOGENOM" id="CLU_037629_2_0_11"/>
<evidence type="ECO:0000256" key="11">
    <source>
        <dbReference type="ARBA" id="ARBA00031350"/>
    </source>
</evidence>
<keyword evidence="7 12" id="KW-0808">Transferase</keyword>
<evidence type="ECO:0000256" key="6">
    <source>
        <dbReference type="ARBA" id="ARBA00022603"/>
    </source>
</evidence>
<dbReference type="GO" id="GO:0005737">
    <property type="term" value="C:cytoplasm"/>
    <property type="evidence" value="ECO:0007669"/>
    <property type="project" value="UniProtKB-SubCell"/>
</dbReference>
<evidence type="ECO:0000256" key="5">
    <source>
        <dbReference type="ARBA" id="ARBA00022490"/>
    </source>
</evidence>
<dbReference type="Gene3D" id="3.40.50.150">
    <property type="entry name" value="Vaccinia Virus protein VP39"/>
    <property type="match status" value="1"/>
</dbReference>
<dbReference type="AlphaFoldDB" id="C7MZV2"/>
<dbReference type="STRING" id="471857.Svir_11640"/>
<keyword evidence="8" id="KW-0949">S-adenosyl-L-methionine</keyword>
<dbReference type="SUPFAM" id="SSF53335">
    <property type="entry name" value="S-adenosyl-L-methionine-dependent methyltransferases"/>
    <property type="match status" value="1"/>
</dbReference>
<dbReference type="KEGG" id="svi:Svir_11640"/>
<dbReference type="Pfam" id="PF01135">
    <property type="entry name" value="PCMT"/>
    <property type="match status" value="1"/>
</dbReference>
<dbReference type="GO" id="GO:0032259">
    <property type="term" value="P:methylation"/>
    <property type="evidence" value="ECO:0007669"/>
    <property type="project" value="UniProtKB-KW"/>
</dbReference>
<dbReference type="EC" id="2.1.1.77" evidence="3"/>
<evidence type="ECO:0000256" key="3">
    <source>
        <dbReference type="ARBA" id="ARBA00011890"/>
    </source>
</evidence>
<dbReference type="eggNOG" id="COG2518">
    <property type="taxonomic scope" value="Bacteria"/>
</dbReference>
<evidence type="ECO:0000313" key="12">
    <source>
        <dbReference type="EMBL" id="ACU96220.1"/>
    </source>
</evidence>
<accession>C7MZV2</accession>
<keyword evidence="5" id="KW-0963">Cytoplasm</keyword>
<name>C7MZV2_SACVD</name>
<dbReference type="NCBIfam" id="TIGR04364">
    <property type="entry name" value="methyltran_FxLD"/>
    <property type="match status" value="1"/>
</dbReference>
<evidence type="ECO:0000256" key="1">
    <source>
        <dbReference type="ARBA" id="ARBA00004496"/>
    </source>
</evidence>